<sequence length="256" mass="27795">MSFQAAFAQALFDPDAATDPAVRQLIGQPAFAVYRNTMMKGCLDALEANFPAVARLVGREWFRAAAALHAAASPPRDGRLLHYGEGFADFLRRFEPAADLPYLPDVARLDALWREVHAAPDAAPLDAARLSRLAPERLASLSLQPHPAARWAWFAEQPIYSIWSRNRGTTHEAADEELAWHGEGALLTRPADAVTWHSIDRAGCAFLDACASGLPLGEAAEQALMLDADCDLATLLQTLLRAGAFINTDLLIESTP</sequence>
<evidence type="ECO:0000313" key="2">
    <source>
        <dbReference type="EMBL" id="MDR6535523.1"/>
    </source>
</evidence>
<proteinExistence type="predicted"/>
<dbReference type="InterPro" id="IPR018640">
    <property type="entry name" value="DUF2063"/>
</dbReference>
<dbReference type="RefSeq" id="WP_309899674.1">
    <property type="nucleotide sequence ID" value="NZ_JAVDRF010000002.1"/>
</dbReference>
<organism evidence="2 3">
    <name type="scientific">Variovorax soli</name>
    <dbReference type="NCBI Taxonomy" id="376815"/>
    <lineage>
        <taxon>Bacteria</taxon>
        <taxon>Pseudomonadati</taxon>
        <taxon>Pseudomonadota</taxon>
        <taxon>Betaproteobacteria</taxon>
        <taxon>Burkholderiales</taxon>
        <taxon>Comamonadaceae</taxon>
        <taxon>Variovorax</taxon>
    </lineage>
</organism>
<dbReference type="Pfam" id="PF09836">
    <property type="entry name" value="DUF2063"/>
    <property type="match status" value="1"/>
</dbReference>
<dbReference type="EMBL" id="JAVDRF010000002">
    <property type="protein sequence ID" value="MDR6535523.1"/>
    <property type="molecule type" value="Genomic_DNA"/>
</dbReference>
<name>A0ABU1NAP7_9BURK</name>
<evidence type="ECO:0000313" key="3">
    <source>
        <dbReference type="Proteomes" id="UP001184230"/>
    </source>
</evidence>
<comment type="caution">
    <text evidence="2">The sequence shown here is derived from an EMBL/GenBank/DDBJ whole genome shotgun (WGS) entry which is preliminary data.</text>
</comment>
<accession>A0ABU1NAP7</accession>
<reference evidence="2 3" key="1">
    <citation type="submission" date="2023-07" db="EMBL/GenBank/DDBJ databases">
        <title>Sorghum-associated microbial communities from plants grown in Nebraska, USA.</title>
        <authorList>
            <person name="Schachtman D."/>
        </authorList>
    </citation>
    <scope>NUCLEOTIDE SEQUENCE [LARGE SCALE GENOMIC DNA]</scope>
    <source>
        <strain evidence="2 3">DS1781</strain>
    </source>
</reference>
<evidence type="ECO:0000259" key="1">
    <source>
        <dbReference type="Pfam" id="PF09836"/>
    </source>
</evidence>
<keyword evidence="3" id="KW-1185">Reference proteome</keyword>
<protein>
    <recommendedName>
        <fullName evidence="1">Putative DNA-binding domain-containing protein</fullName>
    </recommendedName>
</protein>
<feature type="domain" description="Putative DNA-binding" evidence="1">
    <location>
        <begin position="3"/>
        <end position="91"/>
    </location>
</feature>
<gene>
    <name evidence="2" type="ORF">J2739_001283</name>
</gene>
<dbReference type="Proteomes" id="UP001184230">
    <property type="component" value="Unassembled WGS sequence"/>
</dbReference>